<organism evidence="3 4">
    <name type="scientific">Westerdykella ornata</name>
    <dbReference type="NCBI Taxonomy" id="318751"/>
    <lineage>
        <taxon>Eukaryota</taxon>
        <taxon>Fungi</taxon>
        <taxon>Dikarya</taxon>
        <taxon>Ascomycota</taxon>
        <taxon>Pezizomycotina</taxon>
        <taxon>Dothideomycetes</taxon>
        <taxon>Pleosporomycetidae</taxon>
        <taxon>Pleosporales</taxon>
        <taxon>Sporormiaceae</taxon>
        <taxon>Westerdykella</taxon>
    </lineage>
</organism>
<feature type="transmembrane region" description="Helical" evidence="2">
    <location>
        <begin position="33"/>
        <end position="53"/>
    </location>
</feature>
<keyword evidence="2" id="KW-1133">Transmembrane helix</keyword>
<evidence type="ECO:0000313" key="3">
    <source>
        <dbReference type="EMBL" id="KAF2273684.1"/>
    </source>
</evidence>
<feature type="compositionally biased region" description="Polar residues" evidence="1">
    <location>
        <begin position="114"/>
        <end position="124"/>
    </location>
</feature>
<feature type="compositionally biased region" description="Low complexity" evidence="1">
    <location>
        <begin position="333"/>
        <end position="347"/>
    </location>
</feature>
<feature type="region of interest" description="Disordered" evidence="1">
    <location>
        <begin position="90"/>
        <end position="128"/>
    </location>
</feature>
<protein>
    <submittedName>
        <fullName evidence="3">Uncharacterized protein</fullName>
    </submittedName>
</protein>
<keyword evidence="2" id="KW-0472">Membrane</keyword>
<dbReference type="GeneID" id="54546432"/>
<sequence length="446" mass="49397">MRIPLAHLSLGLERRDGDGDNKGQSKDRKGTQFYLVAIAILAIILVLIIAYFIRYRCVRHLRRQGHSSSRSKNEKLPSLFSWRNLLPGKRRPRRNDYSTTLQQGDELDRGHGRQMSSGGESVSLQDPERAVMAGGTVGIDRNTSIRSVMTLPAYSPSARENERIIAREGERGGIDTVVEFPEAPEEEEARREEEMESLYQIRLARRQEAAEREARREARRAARARGDIQALAELRRRADEAAEFSRSQELIAFHQALAPQRERRVSSVQYGDLGLARHDGTRVRASSNASDRSDVRTGLLDSAASISGHSTRGNTLHTHYRGPSAGSIVTSRASSEFEYPEPAAAPAGIRRSSSSPDDDFEVVSNSRPRSRSRSQSRSVSRVGTPALVNPSIEIPREEAPAYENPPNYESPVETRAPGLGMQSVERVPSIQVTPEGASEGRSASPR</sequence>
<dbReference type="Proteomes" id="UP000800097">
    <property type="component" value="Unassembled WGS sequence"/>
</dbReference>
<gene>
    <name evidence="3" type="ORF">EI97DRAFT_149501</name>
</gene>
<dbReference type="EMBL" id="ML986508">
    <property type="protein sequence ID" value="KAF2273684.1"/>
    <property type="molecule type" value="Genomic_DNA"/>
</dbReference>
<keyword evidence="2" id="KW-0812">Transmembrane</keyword>
<feature type="region of interest" description="Disordered" evidence="1">
    <location>
        <begin position="305"/>
        <end position="446"/>
    </location>
</feature>
<keyword evidence="4" id="KW-1185">Reference proteome</keyword>
<proteinExistence type="predicted"/>
<evidence type="ECO:0000256" key="2">
    <source>
        <dbReference type="SAM" id="Phobius"/>
    </source>
</evidence>
<feature type="compositionally biased region" description="Polar residues" evidence="1">
    <location>
        <begin position="305"/>
        <end position="317"/>
    </location>
</feature>
<name>A0A6A6JBU6_WESOR</name>
<dbReference type="AlphaFoldDB" id="A0A6A6JBU6"/>
<reference evidence="3" key="1">
    <citation type="journal article" date="2020" name="Stud. Mycol.">
        <title>101 Dothideomycetes genomes: a test case for predicting lifestyles and emergence of pathogens.</title>
        <authorList>
            <person name="Haridas S."/>
            <person name="Albert R."/>
            <person name="Binder M."/>
            <person name="Bloem J."/>
            <person name="Labutti K."/>
            <person name="Salamov A."/>
            <person name="Andreopoulos B."/>
            <person name="Baker S."/>
            <person name="Barry K."/>
            <person name="Bills G."/>
            <person name="Bluhm B."/>
            <person name="Cannon C."/>
            <person name="Castanera R."/>
            <person name="Culley D."/>
            <person name="Daum C."/>
            <person name="Ezra D."/>
            <person name="Gonzalez J."/>
            <person name="Henrissat B."/>
            <person name="Kuo A."/>
            <person name="Liang C."/>
            <person name="Lipzen A."/>
            <person name="Lutzoni F."/>
            <person name="Magnuson J."/>
            <person name="Mondo S."/>
            <person name="Nolan M."/>
            <person name="Ohm R."/>
            <person name="Pangilinan J."/>
            <person name="Park H.-J."/>
            <person name="Ramirez L."/>
            <person name="Alfaro M."/>
            <person name="Sun H."/>
            <person name="Tritt A."/>
            <person name="Yoshinaga Y."/>
            <person name="Zwiers L.-H."/>
            <person name="Turgeon B."/>
            <person name="Goodwin S."/>
            <person name="Spatafora J."/>
            <person name="Crous P."/>
            <person name="Grigoriev I."/>
        </authorList>
    </citation>
    <scope>NUCLEOTIDE SEQUENCE</scope>
    <source>
        <strain evidence="3">CBS 379.55</strain>
    </source>
</reference>
<dbReference type="RefSeq" id="XP_033651223.1">
    <property type="nucleotide sequence ID" value="XM_033793257.1"/>
</dbReference>
<evidence type="ECO:0000256" key="1">
    <source>
        <dbReference type="SAM" id="MobiDB-lite"/>
    </source>
</evidence>
<accession>A0A6A6JBU6</accession>
<dbReference type="OrthoDB" id="5376312at2759"/>
<evidence type="ECO:0000313" key="4">
    <source>
        <dbReference type="Proteomes" id="UP000800097"/>
    </source>
</evidence>